<feature type="transmembrane region" description="Helical" evidence="7">
    <location>
        <begin position="204"/>
        <end position="224"/>
    </location>
</feature>
<dbReference type="InterPro" id="IPR036259">
    <property type="entry name" value="MFS_trans_sf"/>
</dbReference>
<keyword evidence="2 7" id="KW-0812">Transmembrane</keyword>
<evidence type="ECO:0000256" key="3">
    <source>
        <dbReference type="ARBA" id="ARBA00022989"/>
    </source>
</evidence>
<dbReference type="Pfam" id="PF06813">
    <property type="entry name" value="Nodulin-like"/>
    <property type="match status" value="2"/>
</dbReference>
<accession>A0A7J7HN99</accession>
<reference evidence="11" key="1">
    <citation type="journal article" date="2020" name="Nat. Commun.">
        <title>Genome assembly of wild tea tree DASZ reveals pedigree and selection history of tea varieties.</title>
        <authorList>
            <person name="Zhang W."/>
            <person name="Zhang Y."/>
            <person name="Qiu H."/>
            <person name="Guo Y."/>
            <person name="Wan H."/>
            <person name="Zhang X."/>
            <person name="Scossa F."/>
            <person name="Alseekh S."/>
            <person name="Zhang Q."/>
            <person name="Wang P."/>
            <person name="Xu L."/>
            <person name="Schmidt M.H."/>
            <person name="Jia X."/>
            <person name="Li D."/>
            <person name="Zhu A."/>
            <person name="Guo F."/>
            <person name="Chen W."/>
            <person name="Ni D."/>
            <person name="Usadel B."/>
            <person name="Fernie A.R."/>
            <person name="Wen W."/>
        </authorList>
    </citation>
    <scope>NUCLEOTIDE SEQUENCE [LARGE SCALE GENOMIC DNA]</scope>
    <source>
        <strain evidence="11">cv. G240</strain>
    </source>
</reference>
<dbReference type="EMBL" id="JACBKZ010000003">
    <property type="protein sequence ID" value="KAF5953488.1"/>
    <property type="molecule type" value="Genomic_DNA"/>
</dbReference>
<dbReference type="InterPro" id="IPR010658">
    <property type="entry name" value="Nodulin-like"/>
</dbReference>
<feature type="transmembrane region" description="Helical" evidence="7">
    <location>
        <begin position="503"/>
        <end position="522"/>
    </location>
</feature>
<reference evidence="10 11" key="2">
    <citation type="submission" date="2020-07" db="EMBL/GenBank/DDBJ databases">
        <title>Genome assembly of wild tea tree DASZ reveals pedigree and selection history of tea varieties.</title>
        <authorList>
            <person name="Zhang W."/>
        </authorList>
    </citation>
    <scope>NUCLEOTIDE SEQUENCE [LARGE SCALE GENOMIC DNA]</scope>
    <source>
        <strain evidence="11">cv. G240</strain>
        <tissue evidence="10">Leaf</tissue>
    </source>
</reference>
<dbReference type="Gene3D" id="1.20.1250.20">
    <property type="entry name" value="MFS general substrate transporter like domains"/>
    <property type="match status" value="1"/>
</dbReference>
<organism evidence="10 11">
    <name type="scientific">Camellia sinensis</name>
    <name type="common">Tea plant</name>
    <name type="synonym">Thea sinensis</name>
    <dbReference type="NCBI Taxonomy" id="4442"/>
    <lineage>
        <taxon>Eukaryota</taxon>
        <taxon>Viridiplantae</taxon>
        <taxon>Streptophyta</taxon>
        <taxon>Embryophyta</taxon>
        <taxon>Tracheophyta</taxon>
        <taxon>Spermatophyta</taxon>
        <taxon>Magnoliopsida</taxon>
        <taxon>eudicotyledons</taxon>
        <taxon>Gunneridae</taxon>
        <taxon>Pentapetalae</taxon>
        <taxon>asterids</taxon>
        <taxon>Ericales</taxon>
        <taxon>Theaceae</taxon>
        <taxon>Camellia</taxon>
    </lineage>
</organism>
<feature type="transmembrane region" description="Helical" evidence="7">
    <location>
        <begin position="528"/>
        <end position="551"/>
    </location>
</feature>
<evidence type="ECO:0000313" key="10">
    <source>
        <dbReference type="EMBL" id="KAF5953488.1"/>
    </source>
</evidence>
<evidence type="ECO:0000313" key="11">
    <source>
        <dbReference type="Proteomes" id="UP000593564"/>
    </source>
</evidence>
<feature type="domain" description="NFD4 C-terminal" evidence="9">
    <location>
        <begin position="436"/>
        <end position="644"/>
    </location>
</feature>
<evidence type="ECO:0000256" key="5">
    <source>
        <dbReference type="ARBA" id="ARBA00044504"/>
    </source>
</evidence>
<evidence type="ECO:0000256" key="6">
    <source>
        <dbReference type="SAM" id="MobiDB-lite"/>
    </source>
</evidence>
<keyword evidence="3 7" id="KW-1133">Transmembrane helix</keyword>
<dbReference type="PANTHER" id="PTHR21576">
    <property type="entry name" value="UNCHARACTERIZED NODULIN-LIKE PROTEIN"/>
    <property type="match status" value="1"/>
</dbReference>
<feature type="transmembrane region" description="Helical" evidence="7">
    <location>
        <begin position="558"/>
        <end position="577"/>
    </location>
</feature>
<feature type="transmembrane region" description="Helical" evidence="7">
    <location>
        <begin position="138"/>
        <end position="160"/>
    </location>
</feature>
<evidence type="ECO:0000256" key="4">
    <source>
        <dbReference type="ARBA" id="ARBA00023136"/>
    </source>
</evidence>
<name>A0A7J7HN99_CAMSI</name>
<evidence type="ECO:0000259" key="9">
    <source>
        <dbReference type="Pfam" id="PF23262"/>
    </source>
</evidence>
<dbReference type="AlphaFoldDB" id="A0A7J7HN99"/>
<evidence type="ECO:0000256" key="1">
    <source>
        <dbReference type="ARBA" id="ARBA00004141"/>
    </source>
</evidence>
<evidence type="ECO:0000256" key="2">
    <source>
        <dbReference type="ARBA" id="ARBA00022692"/>
    </source>
</evidence>
<dbReference type="Proteomes" id="UP000593564">
    <property type="component" value="Unassembled WGS sequence"/>
</dbReference>
<keyword evidence="4 7" id="KW-0472">Membrane</keyword>
<comment type="caution">
    <text evidence="10">The sequence shown here is derived from an EMBL/GenBank/DDBJ whole genome shotgun (WGS) entry which is preliminary data.</text>
</comment>
<protein>
    <recommendedName>
        <fullName evidence="12">Nodulin-like domain-containing protein</fullName>
    </recommendedName>
</protein>
<comment type="similarity">
    <text evidence="5">Belongs to the major facilitator superfamily. Phosphate:H(+) symporter (TC 2.A.1.9) family.</text>
</comment>
<proteinExistence type="inferred from homology"/>
<sequence length="678" mass="75336">MSVNGATYMFGLYSSDIKSSLGYDQTTLNLISFFEDLGGNLGHTAVGGSPHWRCHELLRLLHDMARCHWPHSQTPRLAALSLHMDRCRFTGICQHRLSHHLREEFPRHSFRPFEGVCWAEWCYHDTNLPYFVWKQFKVLIFLIGWLPAVVSIVFLPTIRLMKVARKENEHKIFYNLLYVSLGLAGFLMVIIVVQSRLGFSRAEYGGSALVVFVLLFAPLIVVIHEEFRAWKSDKQALNDSRPPKLVIVSKDSQGSSIPKCPSLCPKLFTITESCENLETYPVVVNVLGHETEKFGDRGYLAIENLPRVEFESAQPPQVAQLELLPKFGDTGSLAIENSPAVQFESTPPSQMAQLKSVQIFGDRGSLTTMATDNPPAVEFKSAPPPQAAQLELLPPSPRPPTSLQNPESCINSIFKPPQRGEDYTILQAVFSIDMLVLFISASCGIGGTLTAMDNLGQIGKSLGYPNTSISTFVSLIGIWNYLGRVVSGFSSEFLLTKYCLSRPLLFTVILLISCLGHLLIALGIPNSLYFASVIIGFCFGAQWPLLFAIVSDIFGLKYYSTLFQFGAVASPVGAYLLNVKVAGQLYDKEALKQLGAKGLERQLGQDLTCVGVKCYRLSFVIITVATLIGCFASVVLVFRTRKFYRGDIYSKYREEVEVVGMEVGLASTPVDQSKFEQR</sequence>
<feature type="domain" description="Nodulin-like" evidence="8">
    <location>
        <begin position="135"/>
        <end position="223"/>
    </location>
</feature>
<dbReference type="InterPro" id="IPR056555">
    <property type="entry name" value="NFD4_C"/>
</dbReference>
<feature type="transmembrane region" description="Helical" evidence="7">
    <location>
        <begin position="617"/>
        <end position="638"/>
    </location>
</feature>
<feature type="transmembrane region" description="Helical" evidence="7">
    <location>
        <begin position="172"/>
        <end position="192"/>
    </location>
</feature>
<dbReference type="SUPFAM" id="SSF103473">
    <property type="entry name" value="MFS general substrate transporter"/>
    <property type="match status" value="1"/>
</dbReference>
<keyword evidence="11" id="KW-1185">Reference proteome</keyword>
<evidence type="ECO:0008006" key="12">
    <source>
        <dbReference type="Google" id="ProtNLM"/>
    </source>
</evidence>
<comment type="subcellular location">
    <subcellularLocation>
        <location evidence="1">Membrane</location>
        <topology evidence="1">Multi-pass membrane protein</topology>
    </subcellularLocation>
</comment>
<evidence type="ECO:0000259" key="8">
    <source>
        <dbReference type="Pfam" id="PF06813"/>
    </source>
</evidence>
<dbReference type="Pfam" id="PF23262">
    <property type="entry name" value="NFD4_C"/>
    <property type="match status" value="1"/>
</dbReference>
<feature type="transmembrane region" description="Helical" evidence="7">
    <location>
        <begin position="462"/>
        <end position="482"/>
    </location>
</feature>
<feature type="transmembrane region" description="Helical" evidence="7">
    <location>
        <begin position="425"/>
        <end position="450"/>
    </location>
</feature>
<evidence type="ECO:0000256" key="7">
    <source>
        <dbReference type="SAM" id="Phobius"/>
    </source>
</evidence>
<feature type="domain" description="Nodulin-like" evidence="8">
    <location>
        <begin position="1"/>
        <end position="44"/>
    </location>
</feature>
<dbReference type="PANTHER" id="PTHR21576:SF122">
    <property type="entry name" value="MFS TRANSPORTER"/>
    <property type="match status" value="1"/>
</dbReference>
<dbReference type="GO" id="GO:0016020">
    <property type="term" value="C:membrane"/>
    <property type="evidence" value="ECO:0007669"/>
    <property type="project" value="UniProtKB-SubCell"/>
</dbReference>
<feature type="region of interest" description="Disordered" evidence="6">
    <location>
        <begin position="376"/>
        <end position="405"/>
    </location>
</feature>
<gene>
    <name evidence="10" type="ORF">HYC85_006344</name>
</gene>